<protein>
    <submittedName>
        <fullName evidence="1">Uncharacterized protein</fullName>
    </submittedName>
</protein>
<accession>A0A177ALP7</accession>
<dbReference type="EMBL" id="KV441388">
    <property type="protein sequence ID" value="OAF62094.1"/>
    <property type="molecule type" value="Genomic_DNA"/>
</dbReference>
<evidence type="ECO:0000313" key="1">
    <source>
        <dbReference type="EMBL" id="OAF62094.1"/>
    </source>
</evidence>
<dbReference type="OrthoDB" id="10042665at2759"/>
<dbReference type="GeneID" id="36284548"/>
<reference evidence="1" key="1">
    <citation type="submission" date="2016-03" db="EMBL/GenBank/DDBJ databases">
        <title>Updated assembly of Pseudogymnoascus destructans, the fungus causing white-nose syndrome of bats.</title>
        <authorList>
            <person name="Palmer J.M."/>
            <person name="Drees K.P."/>
            <person name="Foster J.T."/>
            <person name="Lindner D.L."/>
        </authorList>
    </citation>
    <scope>NUCLEOTIDE SEQUENCE [LARGE SCALE GENOMIC DNA]</scope>
    <source>
        <strain evidence="1">20631-21</strain>
    </source>
</reference>
<sequence length="242" mass="27007">MRLPRGSSRNLCSLRIISHPHLQPLTSVYISHHAYQAGCQHSTLIMASTEMIQIGLSLASPRPATPPSSPTMSDEDASEILAAIKMQPTSPDPHCHQSELLPFAQQFLDVLKSLNSMQSAPAVPAAADKVEAEDPPARASKLEFKTVNEVWDAKTYKYKVVESVTRTGEADELNQYVFVVRGRIDKDTTKITYHVDIKSEMLRDALRNVLKDAHAVSTKENNLSVEQNLLYHYIPELETCRK</sequence>
<dbReference type="Proteomes" id="UP000077154">
    <property type="component" value="Unassembled WGS sequence"/>
</dbReference>
<organism evidence="1">
    <name type="scientific">Pseudogymnoascus destructans</name>
    <dbReference type="NCBI Taxonomy" id="655981"/>
    <lineage>
        <taxon>Eukaryota</taxon>
        <taxon>Fungi</taxon>
        <taxon>Dikarya</taxon>
        <taxon>Ascomycota</taxon>
        <taxon>Pezizomycotina</taxon>
        <taxon>Leotiomycetes</taxon>
        <taxon>Thelebolales</taxon>
        <taxon>Thelebolaceae</taxon>
        <taxon>Pseudogymnoascus</taxon>
    </lineage>
</organism>
<proteinExistence type="predicted"/>
<dbReference type="RefSeq" id="XP_024327368.1">
    <property type="nucleotide sequence ID" value="XM_024465137.1"/>
</dbReference>
<name>A0A177ALP7_9PEZI</name>
<dbReference type="VEuPathDB" id="FungiDB:GMDG_05181"/>
<dbReference type="AlphaFoldDB" id="A0A177ALP7"/>
<gene>
    <name evidence="1" type="ORF">VC83_01459</name>
</gene>